<evidence type="ECO:0000313" key="2">
    <source>
        <dbReference type="Proteomes" id="UP000304953"/>
    </source>
</evidence>
<reference evidence="1" key="1">
    <citation type="submission" date="2019-04" db="EMBL/GenBank/DDBJ databases">
        <title>Microbes associate with the intestines of laboratory mice.</title>
        <authorList>
            <person name="Navarre W."/>
            <person name="Wong E."/>
            <person name="Huang K."/>
            <person name="Tropini C."/>
            <person name="Ng K."/>
            <person name="Yu B."/>
        </authorList>
    </citation>
    <scope>NUCLEOTIDE SEQUENCE</scope>
    <source>
        <strain evidence="1">NM01_1-7b</strain>
    </source>
</reference>
<name>A0AC61RNH5_9FIRM</name>
<keyword evidence="1" id="KW-0067">ATP-binding</keyword>
<organism evidence="1 2">
    <name type="scientific">Petralouisia muris</name>
    <dbReference type="NCBI Taxonomy" id="3032872"/>
    <lineage>
        <taxon>Bacteria</taxon>
        <taxon>Bacillati</taxon>
        <taxon>Bacillota</taxon>
        <taxon>Clostridia</taxon>
        <taxon>Lachnospirales</taxon>
        <taxon>Lachnospiraceae</taxon>
        <taxon>Petralouisia</taxon>
    </lineage>
</organism>
<dbReference type="Proteomes" id="UP000304953">
    <property type="component" value="Unassembled WGS sequence"/>
</dbReference>
<dbReference type="EMBL" id="SRYA01000097">
    <property type="protein sequence ID" value="TGY88705.1"/>
    <property type="molecule type" value="Genomic_DNA"/>
</dbReference>
<keyword evidence="1" id="KW-0547">Nucleotide-binding</keyword>
<keyword evidence="1" id="KW-0378">Hydrolase</keyword>
<sequence length="669" mass="76354">MGYDNNKGYARKYREKAHEETEYIFRKALPEHGLNVREEQLRLSHEMLDALWGNQIALCDAGVGIGKTYAYLAACVMRQKYREGRGNAEAKPVPCQPAVISTSSIALQEAILREYIPFLSKILLEEKIIHTPLKAVVRKGKEHFVCDIRLKQRLAAVQDKRKNEGQKKALFSLITCYDMDQVKGLSGFDRRLVCVPRFCPKDCEGREGCRYQRHLDPAKNIGIHFQICNHNYLLADASHRAKGYRPLLSDYQILVADEAHKLPEAVGQMCGKRLCYDDVLELCYFLEREHQKMRAGRIKAMLKTLFEITAQENPFEYGQKTAFRQTETGRNMLKESAALLFGTASRCGRGIPKWIRNRLEETGKILCFFQPVTDQRYILYLEQDKEQYPVFCAVSREVPAYLYGMLWEKGFPAIITSGTLRAGNGFLHTRQMLGLSGKKRGKQAPVQEYAAESPFAYRKNCLLYLPKDYKKIRHGSEKEAVQIAKQIRQLVYSAHGHTMVLFTSYSLMGNVCRVLRGSLPFPMVEVWRHAQEEIMHFKEYGNAVLFAAGSCWEGVDFPGDMVSSLIIVRLPFAVPDPVREAEKEQYESLGEYIEAVAVPDMQKKLRQGFGRAIRTETDTCVVSILDHRAAKGGRYHEKVLQALPACGMAESLGDVEAFIRSRKNVEYYM</sequence>
<protein>
    <submittedName>
        <fullName evidence="1">ATP-dependent DNA helicase</fullName>
    </submittedName>
</protein>
<comment type="caution">
    <text evidence="1">The sequence shown here is derived from an EMBL/GenBank/DDBJ whole genome shotgun (WGS) entry which is preliminary data.</text>
</comment>
<keyword evidence="1" id="KW-0347">Helicase</keyword>
<keyword evidence="2" id="KW-1185">Reference proteome</keyword>
<proteinExistence type="predicted"/>
<evidence type="ECO:0000313" key="1">
    <source>
        <dbReference type="EMBL" id="TGY88705.1"/>
    </source>
</evidence>
<gene>
    <name evidence="1" type="ORF">E5329_25545</name>
</gene>
<accession>A0AC61RNH5</accession>